<sequence>MQTYKHIIFDFDGTLANSVPIFLKIYNELATEKNFKLISAETIPQIRHLSYLKRAEYLGIPLYQIPFIIPVLYKKYKQNIQSLQAYDGIFDFLTALHQQGFTLDIVSSNSKENILQFLDNQKFTYFKNIYCSENFMGKDKVLKKLLKATEYPLRECLYIGDENRDIEACMKINMDCAWVNWGYEDELQPQLQYYPKGHFKTVQDLLSFIKKDS</sequence>
<keyword evidence="2" id="KW-1185">Reference proteome</keyword>
<evidence type="ECO:0000313" key="2">
    <source>
        <dbReference type="Proteomes" id="UP001236507"/>
    </source>
</evidence>
<reference evidence="1 2" key="1">
    <citation type="submission" date="2023-05" db="EMBL/GenBank/DDBJ databases">
        <title>Novel species of genus Flectobacillus isolated from stream in China.</title>
        <authorList>
            <person name="Lu H."/>
        </authorList>
    </citation>
    <scope>NUCLEOTIDE SEQUENCE [LARGE SCALE GENOMIC DNA]</scope>
    <source>
        <strain evidence="1 2">KCTC 42575</strain>
    </source>
</reference>
<dbReference type="EMBL" id="JASHIF010000002">
    <property type="protein sequence ID" value="MDI9857760.1"/>
    <property type="molecule type" value="Genomic_DNA"/>
</dbReference>
<dbReference type="Gene3D" id="1.10.150.240">
    <property type="entry name" value="Putative phosphatase, domain 2"/>
    <property type="match status" value="1"/>
</dbReference>
<dbReference type="InterPro" id="IPR006439">
    <property type="entry name" value="HAD-SF_hydro_IA"/>
</dbReference>
<proteinExistence type="predicted"/>
<dbReference type="Pfam" id="PF13419">
    <property type="entry name" value="HAD_2"/>
    <property type="match status" value="1"/>
</dbReference>
<dbReference type="InterPro" id="IPR041492">
    <property type="entry name" value="HAD_2"/>
</dbReference>
<dbReference type="SUPFAM" id="SSF56784">
    <property type="entry name" value="HAD-like"/>
    <property type="match status" value="1"/>
</dbReference>
<dbReference type="PANTHER" id="PTHR43434:SF13">
    <property type="entry name" value="PHOSPHOGLYCOLATE PHOSPHATASE"/>
    <property type="match status" value="1"/>
</dbReference>
<evidence type="ECO:0000313" key="1">
    <source>
        <dbReference type="EMBL" id="MDI9857760.1"/>
    </source>
</evidence>
<dbReference type="SFLD" id="SFLDG01129">
    <property type="entry name" value="C1.5:_HAD__Beta-PGM__Phosphata"/>
    <property type="match status" value="1"/>
</dbReference>
<keyword evidence="1" id="KW-0378">Hydrolase</keyword>
<dbReference type="PANTHER" id="PTHR43434">
    <property type="entry name" value="PHOSPHOGLYCOLATE PHOSPHATASE"/>
    <property type="match status" value="1"/>
</dbReference>
<dbReference type="RefSeq" id="WP_283343074.1">
    <property type="nucleotide sequence ID" value="NZ_JASHIF010000002.1"/>
</dbReference>
<dbReference type="InterPro" id="IPR036412">
    <property type="entry name" value="HAD-like_sf"/>
</dbReference>
<dbReference type="NCBIfam" id="TIGR01549">
    <property type="entry name" value="HAD-SF-IA-v1"/>
    <property type="match status" value="1"/>
</dbReference>
<dbReference type="GO" id="GO:0016787">
    <property type="term" value="F:hydrolase activity"/>
    <property type="evidence" value="ECO:0007669"/>
    <property type="project" value="UniProtKB-KW"/>
</dbReference>
<dbReference type="InterPro" id="IPR023198">
    <property type="entry name" value="PGP-like_dom2"/>
</dbReference>
<dbReference type="InterPro" id="IPR023214">
    <property type="entry name" value="HAD_sf"/>
</dbReference>
<name>A0ABT6Y2H4_9BACT</name>
<dbReference type="InterPro" id="IPR050155">
    <property type="entry name" value="HAD-like_hydrolase_sf"/>
</dbReference>
<protein>
    <submittedName>
        <fullName evidence="1">HAD-IA family hydrolase</fullName>
    </submittedName>
</protein>
<comment type="caution">
    <text evidence="1">The sequence shown here is derived from an EMBL/GenBank/DDBJ whole genome shotgun (WGS) entry which is preliminary data.</text>
</comment>
<accession>A0ABT6Y2H4</accession>
<gene>
    <name evidence="1" type="ORF">QM524_00940</name>
</gene>
<dbReference type="Proteomes" id="UP001236507">
    <property type="component" value="Unassembled WGS sequence"/>
</dbReference>
<organism evidence="1 2">
    <name type="scientific">Flectobacillus roseus</name>
    <dbReference type="NCBI Taxonomy" id="502259"/>
    <lineage>
        <taxon>Bacteria</taxon>
        <taxon>Pseudomonadati</taxon>
        <taxon>Bacteroidota</taxon>
        <taxon>Cytophagia</taxon>
        <taxon>Cytophagales</taxon>
        <taxon>Flectobacillaceae</taxon>
        <taxon>Flectobacillus</taxon>
    </lineage>
</organism>
<dbReference type="Gene3D" id="3.40.50.1000">
    <property type="entry name" value="HAD superfamily/HAD-like"/>
    <property type="match status" value="1"/>
</dbReference>
<dbReference type="SFLD" id="SFLDS00003">
    <property type="entry name" value="Haloacid_Dehalogenase"/>
    <property type="match status" value="1"/>
</dbReference>